<dbReference type="AlphaFoldDB" id="A0A5C5GED2"/>
<proteinExistence type="predicted"/>
<evidence type="ECO:0000313" key="2">
    <source>
        <dbReference type="Proteomes" id="UP000314011"/>
    </source>
</evidence>
<name>A0A5C5GED2_9RHOB</name>
<dbReference type="OrthoDB" id="9806494at2"/>
<dbReference type="Gene3D" id="3.30.70.1280">
    <property type="entry name" value="SP0830-like domains"/>
    <property type="match status" value="1"/>
</dbReference>
<keyword evidence="2" id="KW-1185">Reference proteome</keyword>
<evidence type="ECO:0000313" key="1">
    <source>
        <dbReference type="EMBL" id="TNY32319.1"/>
    </source>
</evidence>
<reference evidence="1 2" key="1">
    <citation type="submission" date="2019-06" db="EMBL/GenBank/DDBJ databases">
        <title>Genome of new Rhodobacteraceae sp. SM1903.</title>
        <authorList>
            <person name="Ren X."/>
        </authorList>
    </citation>
    <scope>NUCLEOTIDE SEQUENCE [LARGE SCALE GENOMIC DNA]</scope>
    <source>
        <strain evidence="1 2">SM1903</strain>
    </source>
</reference>
<comment type="caution">
    <text evidence="1">The sequence shown here is derived from an EMBL/GenBank/DDBJ whole genome shotgun (WGS) entry which is preliminary data.</text>
</comment>
<organism evidence="1 2">
    <name type="scientific">Pelagovum pacificum</name>
    <dbReference type="NCBI Taxonomy" id="2588711"/>
    <lineage>
        <taxon>Bacteria</taxon>
        <taxon>Pseudomonadati</taxon>
        <taxon>Pseudomonadota</taxon>
        <taxon>Alphaproteobacteria</taxon>
        <taxon>Rhodobacterales</taxon>
        <taxon>Paracoccaceae</taxon>
        <taxon>Pelagovum</taxon>
    </lineage>
</organism>
<dbReference type="InterPro" id="IPR012545">
    <property type="entry name" value="DUF1697"/>
</dbReference>
<dbReference type="Proteomes" id="UP000314011">
    <property type="component" value="Unassembled WGS sequence"/>
</dbReference>
<protein>
    <submittedName>
        <fullName evidence="1">DUF1697 domain-containing protein</fullName>
    </submittedName>
</protein>
<dbReference type="Pfam" id="PF08002">
    <property type="entry name" value="DUF1697"/>
    <property type="match status" value="1"/>
</dbReference>
<sequence>MTVQVALLRAINVGGRNKVPMATLRGCAKAIGWQDVHSYIATGNLVFRAGPGDHATTLRSAVRDETGVDPDVLVMTGAELKRVLEACPFDPEDGRLAHVYFCFDDPVIDEDLLDRFRSESERLLRTGRVIYLDAPDGIGRSKLVERFDKVVTGTATTGRNLRTIRQLVAMVDAKGA</sequence>
<dbReference type="EMBL" id="VFFF01000001">
    <property type="protein sequence ID" value="TNY32319.1"/>
    <property type="molecule type" value="Genomic_DNA"/>
</dbReference>
<dbReference type="RefSeq" id="WP_140192998.1">
    <property type="nucleotide sequence ID" value="NZ_CP065915.1"/>
</dbReference>
<dbReference type="PIRSF" id="PIRSF008502">
    <property type="entry name" value="UCP008502"/>
    <property type="match status" value="1"/>
</dbReference>
<accession>A0A5C5GED2</accession>
<dbReference type="PANTHER" id="PTHR36439">
    <property type="entry name" value="BLL4334 PROTEIN"/>
    <property type="match status" value="1"/>
</dbReference>
<gene>
    <name evidence="1" type="ORF">FHY64_03215</name>
</gene>
<dbReference type="SUPFAM" id="SSF160379">
    <property type="entry name" value="SP0830-like"/>
    <property type="match status" value="1"/>
</dbReference>
<dbReference type="PANTHER" id="PTHR36439:SF1">
    <property type="entry name" value="DUF1697 DOMAIN-CONTAINING PROTEIN"/>
    <property type="match status" value="1"/>
</dbReference>